<feature type="coiled-coil region" evidence="1">
    <location>
        <begin position="677"/>
        <end position="704"/>
    </location>
</feature>
<evidence type="ECO:0000313" key="4">
    <source>
        <dbReference type="EMBL" id="KAG2192167.1"/>
    </source>
</evidence>
<reference evidence="4" key="1">
    <citation type="submission" date="2020-12" db="EMBL/GenBank/DDBJ databases">
        <title>Metabolic potential, ecology and presence of endohyphal bacteria is reflected in genomic diversity of Mucoromycotina.</title>
        <authorList>
            <person name="Muszewska A."/>
            <person name="Okrasinska A."/>
            <person name="Steczkiewicz K."/>
            <person name="Drgas O."/>
            <person name="Orlowska M."/>
            <person name="Perlinska-Lenart U."/>
            <person name="Aleksandrzak-Piekarczyk T."/>
            <person name="Szatraj K."/>
            <person name="Zielenkiewicz U."/>
            <person name="Pilsyk S."/>
            <person name="Malc E."/>
            <person name="Mieczkowski P."/>
            <person name="Kruszewska J.S."/>
            <person name="Biernat P."/>
            <person name="Pawlowska J."/>
        </authorList>
    </citation>
    <scope>NUCLEOTIDE SEQUENCE</scope>
    <source>
        <strain evidence="4">WA0000017839</strain>
    </source>
</reference>
<feature type="compositionally biased region" description="Polar residues" evidence="2">
    <location>
        <begin position="1071"/>
        <end position="1083"/>
    </location>
</feature>
<keyword evidence="5" id="KW-1185">Reference proteome</keyword>
<comment type="caution">
    <text evidence="4">The sequence shown here is derived from an EMBL/GenBank/DDBJ whole genome shotgun (WGS) entry which is preliminary data.</text>
</comment>
<dbReference type="PROSITE" id="PS50003">
    <property type="entry name" value="PH_DOMAIN"/>
    <property type="match status" value="1"/>
</dbReference>
<feature type="coiled-coil region" evidence="1">
    <location>
        <begin position="287"/>
        <end position="321"/>
    </location>
</feature>
<gene>
    <name evidence="4" type="ORF">INT47_004323</name>
</gene>
<dbReference type="SUPFAM" id="SSF50729">
    <property type="entry name" value="PH domain-like"/>
    <property type="match status" value="1"/>
</dbReference>
<feature type="domain" description="PH" evidence="3">
    <location>
        <begin position="170"/>
        <end position="273"/>
    </location>
</feature>
<feature type="coiled-coil region" evidence="1">
    <location>
        <begin position="908"/>
        <end position="963"/>
    </location>
</feature>
<dbReference type="AlphaFoldDB" id="A0A8H7QGC3"/>
<protein>
    <recommendedName>
        <fullName evidence="3">PH domain-containing protein</fullName>
    </recommendedName>
</protein>
<keyword evidence="1" id="KW-0175">Coiled coil</keyword>
<evidence type="ECO:0000313" key="5">
    <source>
        <dbReference type="Proteomes" id="UP000603453"/>
    </source>
</evidence>
<feature type="region of interest" description="Disordered" evidence="2">
    <location>
        <begin position="1"/>
        <end position="51"/>
    </location>
</feature>
<dbReference type="Gene3D" id="2.30.29.30">
    <property type="entry name" value="Pleckstrin-homology domain (PH domain)/Phosphotyrosine-binding domain (PTB)"/>
    <property type="match status" value="1"/>
</dbReference>
<proteinExistence type="predicted"/>
<feature type="compositionally biased region" description="Basic and acidic residues" evidence="2">
    <location>
        <begin position="1030"/>
        <end position="1041"/>
    </location>
</feature>
<dbReference type="InterPro" id="IPR011993">
    <property type="entry name" value="PH-like_dom_sf"/>
</dbReference>
<evidence type="ECO:0000256" key="1">
    <source>
        <dbReference type="SAM" id="Coils"/>
    </source>
</evidence>
<feature type="region of interest" description="Disordered" evidence="2">
    <location>
        <begin position="1006"/>
        <end position="1107"/>
    </location>
</feature>
<dbReference type="InterPro" id="IPR001849">
    <property type="entry name" value="PH_domain"/>
</dbReference>
<feature type="coiled-coil region" evidence="1">
    <location>
        <begin position="352"/>
        <end position="433"/>
    </location>
</feature>
<dbReference type="EMBL" id="JAEPRD010000313">
    <property type="protein sequence ID" value="KAG2192167.1"/>
    <property type="molecule type" value="Genomic_DNA"/>
</dbReference>
<dbReference type="SMART" id="SM00233">
    <property type="entry name" value="PH"/>
    <property type="match status" value="1"/>
</dbReference>
<feature type="compositionally biased region" description="Low complexity" evidence="2">
    <location>
        <begin position="1051"/>
        <end position="1070"/>
    </location>
</feature>
<sequence>MYQNTRQQNTGRNNDWRNSELKRVTSPIPDEQGNVRPQSKFARRPLPSTSGQSVAALQQHHQWLMQQQETKINSRAVSPIPTKPSPRSNDNLMTMKQYTLPHNSHEDVVYEDDDQNNDMDGEDVEEERMVVIQDIRSRSPSINRGSGGSVMSGTQAPTFYHAPSTSQEFKIVREGWLYRKNGLMQWKAVYAVAKHGNAVKPGGLYLYKDVKCTNHIQTYDMSEVLEVSPRAQDYKQGIKWEIRMLVKRDDVMLATDDMLSRKDWVDSLTSIMGKVSIATQNELTSRIQSSEQMNKSLRDVAEELDTENSQLKEQIDTLKETISKKDRFYQQDLQARESELKEGFSKQERAFQQAFEAREEELNSEMDRQRQTLETKCEIFEREASQWRNKYHELEKSKFNGNNEMNEVQQGKIESLQIEVRKWRNRVDELEHQQDQMSYRKNENIGYKPRSTSVTSYNSEGNTDAIKETMSDVKFNLQVLRDQIKNSSEGPLLDIKTNVNKLCDNLEDAKLGWNELQSDIIKFLESEKGDADAKDANQKHLFELLRHDVTDLREDLLGISADDDDDKKKDLPSLTEKFDILIEMVENLQISQSRLSSTVLENVSASSSASSLSDMPNTPNNEEETILLKAVTSQQQQLSDWIEESREIHNSTLSTIESNMLQNRNLPSGPTDIGRLHEKITNTIENAMNELSRNQQEGQEEQGKNIKVIANYLQLITNDIQNSSIPDLAALSQQLEDVVERIGSTEERLSLLNGASWSSNMESTGAPLSDGDKLSQLHKFVKNTERFMERSLRILSRYGDNPTGMEETIRRAVKGASKAQLEELAIIQEQNKGERENSEKKMKRYEENARSYFDKSMEKMHTDLHEFTGVMYEMLEGLVIKALEHNPGEESSSDIGQQKSISNVIELHGKLSGLNQALKTEITRLEEEKKQLEIAVKDMKKKSKDLEKEIDSQHKELRSIQSEYDRVSRDVARSRQDSVASLANDLEPLLIQISKLKKLACAESSEDDYTEISNREKRNSNRAKSPLPSRYDDEHEEDLSRKLRFPSPNMTRQQNRRNSFNSESSENTFSGSTRQSYDQSSIKSPLIGSRDRPRGKSPLAGYLARKQ</sequence>
<dbReference type="Proteomes" id="UP000603453">
    <property type="component" value="Unassembled WGS sequence"/>
</dbReference>
<feature type="coiled-coil region" evidence="1">
    <location>
        <begin position="828"/>
        <end position="855"/>
    </location>
</feature>
<feature type="compositionally biased region" description="Basic and acidic residues" evidence="2">
    <location>
        <begin position="14"/>
        <end position="23"/>
    </location>
</feature>
<feature type="compositionally biased region" description="Low complexity" evidence="2">
    <location>
        <begin position="1"/>
        <end position="13"/>
    </location>
</feature>
<dbReference type="OrthoDB" id="2249524at2759"/>
<evidence type="ECO:0000259" key="3">
    <source>
        <dbReference type="PROSITE" id="PS50003"/>
    </source>
</evidence>
<accession>A0A8H7QGC3</accession>
<organism evidence="4 5">
    <name type="scientific">Mucor saturninus</name>
    <dbReference type="NCBI Taxonomy" id="64648"/>
    <lineage>
        <taxon>Eukaryota</taxon>
        <taxon>Fungi</taxon>
        <taxon>Fungi incertae sedis</taxon>
        <taxon>Mucoromycota</taxon>
        <taxon>Mucoromycotina</taxon>
        <taxon>Mucoromycetes</taxon>
        <taxon>Mucorales</taxon>
        <taxon>Mucorineae</taxon>
        <taxon>Mucoraceae</taxon>
        <taxon>Mucor</taxon>
    </lineage>
</organism>
<name>A0A8H7QGC3_9FUNG</name>
<evidence type="ECO:0000256" key="2">
    <source>
        <dbReference type="SAM" id="MobiDB-lite"/>
    </source>
</evidence>